<dbReference type="RefSeq" id="WP_122461171.1">
    <property type="nucleotide sequence ID" value="NZ_JAZEIH010000026.1"/>
</dbReference>
<name>A0ABU7N952_PSEVI</name>
<keyword evidence="2" id="KW-1185">Reference proteome</keyword>
<gene>
    <name evidence="1" type="ORF">V2I87_14920</name>
</gene>
<organism evidence="1 2">
    <name type="scientific">Pseudomonas viridiflava</name>
    <name type="common">Phytomonas viridiflava</name>
    <dbReference type="NCBI Taxonomy" id="33069"/>
    <lineage>
        <taxon>Bacteria</taxon>
        <taxon>Pseudomonadati</taxon>
        <taxon>Pseudomonadota</taxon>
        <taxon>Gammaproteobacteria</taxon>
        <taxon>Pseudomonadales</taxon>
        <taxon>Pseudomonadaceae</taxon>
        <taxon>Pseudomonas</taxon>
    </lineage>
</organism>
<proteinExistence type="predicted"/>
<evidence type="ECO:0000313" key="1">
    <source>
        <dbReference type="EMBL" id="MEE4041386.1"/>
    </source>
</evidence>
<evidence type="ECO:0000313" key="2">
    <source>
        <dbReference type="Proteomes" id="UP001343600"/>
    </source>
</evidence>
<dbReference type="Proteomes" id="UP001343600">
    <property type="component" value="Unassembled WGS sequence"/>
</dbReference>
<comment type="caution">
    <text evidence="1">The sequence shown here is derived from an EMBL/GenBank/DDBJ whole genome shotgun (WGS) entry which is preliminary data.</text>
</comment>
<protein>
    <submittedName>
        <fullName evidence="1">Uncharacterized protein</fullName>
    </submittedName>
</protein>
<accession>A0ABU7N952</accession>
<dbReference type="EMBL" id="JAZEIP010000023">
    <property type="protein sequence ID" value="MEE4041386.1"/>
    <property type="molecule type" value="Genomic_DNA"/>
</dbReference>
<reference evidence="1 2" key="1">
    <citation type="submission" date="2024-01" db="EMBL/GenBank/DDBJ databases">
        <title>Characterization of Pseudomonas viridiflava in Georgia, USA.</title>
        <authorList>
            <person name="Zhao M."/>
            <person name="Dutta B."/>
        </authorList>
    </citation>
    <scope>NUCLEOTIDE SEQUENCE [LARGE SCALE GENOMIC DNA]</scope>
    <source>
        <strain evidence="1 2">21GA0539</strain>
    </source>
</reference>
<sequence>MANQDLKKLIEDAVVKIQDVGFIETFNEKLEGNKIIWTKGPCFSIIPLELQLSGLTPAKPLNGEPKNKKNVCKNYFSDDELVGVDIYNSHGELHEREIVKRGTDKVFSVRKSIKYQEIFWLEVVVLQGNKVVEACRVDSDMEHWAYSYDWQGSKIISLISLASNSVPDTLIKADYGPDESLVRLFFTVDGHEVDIYKA</sequence>